<name>A0A3T0N9V1_9RHOB</name>
<evidence type="ECO:0000313" key="2">
    <source>
        <dbReference type="Proteomes" id="UP000283063"/>
    </source>
</evidence>
<dbReference type="Proteomes" id="UP000283063">
    <property type="component" value="Plasmid pW43B"/>
</dbReference>
<organism evidence="1 2">
    <name type="scientific">Parasedimentitalea marina</name>
    <dbReference type="NCBI Taxonomy" id="2483033"/>
    <lineage>
        <taxon>Bacteria</taxon>
        <taxon>Pseudomonadati</taxon>
        <taxon>Pseudomonadota</taxon>
        <taxon>Alphaproteobacteria</taxon>
        <taxon>Rhodobacterales</taxon>
        <taxon>Paracoccaceae</taxon>
        <taxon>Parasedimentitalea</taxon>
    </lineage>
</organism>
<dbReference type="AlphaFoldDB" id="A0A3T0N9V1"/>
<evidence type="ECO:0000313" key="1">
    <source>
        <dbReference type="EMBL" id="AZV80742.1"/>
    </source>
</evidence>
<proteinExistence type="predicted"/>
<dbReference type="InterPro" id="IPR011990">
    <property type="entry name" value="TPR-like_helical_dom_sf"/>
</dbReference>
<dbReference type="KEGG" id="sedi:EBB79_22575"/>
<dbReference type="Gene3D" id="1.25.40.10">
    <property type="entry name" value="Tetratricopeptide repeat domain"/>
    <property type="match status" value="1"/>
</dbReference>
<evidence type="ECO:0008006" key="3">
    <source>
        <dbReference type="Google" id="ProtNLM"/>
    </source>
</evidence>
<dbReference type="EMBL" id="CP033221">
    <property type="protein sequence ID" value="AZV80742.1"/>
    <property type="molecule type" value="Genomic_DNA"/>
</dbReference>
<reference evidence="1 2" key="1">
    <citation type="submission" date="2018-10" db="EMBL/GenBank/DDBJ databases">
        <title>Parasedimentitalea marina sp. nov., a psychrophilic bacterium isolated from deep seawater of the New Britain Trench.</title>
        <authorList>
            <person name="Cao J."/>
        </authorList>
    </citation>
    <scope>NUCLEOTIDE SEQUENCE [LARGE SCALE GENOMIC DNA]</scope>
    <source>
        <strain evidence="1 2">W43</strain>
        <plasmid evidence="1 2">pW43B</plasmid>
    </source>
</reference>
<protein>
    <recommendedName>
        <fullName evidence="3">Tetratricopeptide repeat protein</fullName>
    </recommendedName>
</protein>
<accession>A0A3T0N9V1</accession>
<keyword evidence="1" id="KW-0614">Plasmid</keyword>
<keyword evidence="2" id="KW-1185">Reference proteome</keyword>
<geneLocation type="plasmid" evidence="1 2">
    <name>pW43B</name>
</geneLocation>
<dbReference type="SUPFAM" id="SSF48452">
    <property type="entry name" value="TPR-like"/>
    <property type="match status" value="1"/>
</dbReference>
<sequence>MAAIQNWVPSREYALAEAQRWARRGVAIDVGNNGLAHAVMGAICFAERKHGEAMAFGRTGVAFRSSGPFALSKLGQTETYSGDPNRRIKHIREGMAVRMQQPPTMVGNLAMAFRDAGKIELSIPAAEEAIRIDPDYFDAYVTPCSDQAMNSDLSGAARTAERIRVRCPDFSVCGYLDRQPYRNPAVAA</sequence>
<gene>
    <name evidence="1" type="ORF">EBB79_22575</name>
</gene>